<organism evidence="1 2">
    <name type="scientific">Vibrio natriegens NBRC 15636 = ATCC 14048 = DSM 759</name>
    <dbReference type="NCBI Taxonomy" id="1219067"/>
    <lineage>
        <taxon>Bacteria</taxon>
        <taxon>Pseudomonadati</taxon>
        <taxon>Pseudomonadota</taxon>
        <taxon>Gammaproteobacteria</taxon>
        <taxon>Vibrionales</taxon>
        <taxon>Vibrionaceae</taxon>
        <taxon>Vibrio</taxon>
    </lineage>
</organism>
<dbReference type="GeneID" id="70912402"/>
<gene>
    <name evidence="1" type="ORF">BA890_07015</name>
</gene>
<evidence type="ECO:0000313" key="1">
    <source>
        <dbReference type="EMBL" id="ANQ12524.1"/>
    </source>
</evidence>
<protein>
    <submittedName>
        <fullName evidence="1">Uncharacterized protein</fullName>
    </submittedName>
</protein>
<dbReference type="AlphaFoldDB" id="A0AAN0Y2E7"/>
<proteinExistence type="predicted"/>
<dbReference type="Proteomes" id="UP000092741">
    <property type="component" value="Chromosome 1"/>
</dbReference>
<dbReference type="EMBL" id="CP016345">
    <property type="protein sequence ID" value="ANQ12524.1"/>
    <property type="molecule type" value="Genomic_DNA"/>
</dbReference>
<dbReference type="RefSeq" id="WP_020333202.1">
    <property type="nucleotide sequence ID" value="NZ_ATFJ01000003.1"/>
</dbReference>
<sequence length="119" mass="13404">MLSKLNNRLSTVAEHMADLEYQLGTYLQPGQYSCVVQGEEVFLEYQHDLEFENASGQAESLLRLFNIPMSGDERKLLVEVTGKGNTTKLHLNLSCENETDLLLKYVCSELLSAFRSLAT</sequence>
<reference evidence="1 2" key="1">
    <citation type="submission" date="2016-07" db="EMBL/GenBank/DDBJ databases">
        <title>Developing Vibrio natriegens as a novel, fast-growing host for biotechnology.</title>
        <authorList>
            <person name="Weinstock M.T."/>
            <person name="Hesek E.D."/>
            <person name="Wilson C.M."/>
            <person name="Gibson D.G."/>
        </authorList>
    </citation>
    <scope>NUCLEOTIDE SEQUENCE [LARGE SCALE GENOMIC DNA]</scope>
    <source>
        <strain evidence="1 2">ATCC 14048</strain>
    </source>
</reference>
<name>A0AAN0Y2E7_VIBNA</name>
<dbReference type="KEGG" id="vna:PN96_06335"/>
<evidence type="ECO:0000313" key="2">
    <source>
        <dbReference type="Proteomes" id="UP000092741"/>
    </source>
</evidence>
<accession>A0AAN0Y2E7</accession>
<keyword evidence="2" id="KW-1185">Reference proteome</keyword>